<evidence type="ECO:0000313" key="3">
    <source>
        <dbReference type="Proteomes" id="UP001558613"/>
    </source>
</evidence>
<dbReference type="Proteomes" id="UP001558613">
    <property type="component" value="Unassembled WGS sequence"/>
</dbReference>
<proteinExistence type="predicted"/>
<protein>
    <submittedName>
        <fullName evidence="2">Uncharacterized protein</fullName>
    </submittedName>
</protein>
<dbReference type="EMBL" id="JAYMGO010000003">
    <property type="protein sequence ID" value="KAL1278439.1"/>
    <property type="molecule type" value="Genomic_DNA"/>
</dbReference>
<accession>A0ABR3NNE2</accession>
<keyword evidence="3" id="KW-1185">Reference proteome</keyword>
<sequence length="348" mass="37925">MAQQVQSPALGTCTISAILLLSRCCDLQMKVINQSWPSTCLQGAKRQFPPNSLGRPGTAGQLKGKEERGLLFHILASVVGERTLLSTRSSQDKAQRFRCVYSGLDHLMQEGEEPPGSSGVDSSFFTVCSFQRGAAAVGWESSVVGPPSGTPVRIFEAGLADPAGKETFTPPGNMDQWPPLPLFEQMNASRFPPPRKQTEGALQDSPPPMSNHSLQHRARITVKWPSSKDKHPRCVRHARECPRLLNCWQKNGVGGLLLIIAHLPLSQSSQLEKPSLRLHTLAIFGKKCSAGFEGSILSNIMALDPTTAIIPLFSKLPFAHFDFRLSGSHSRTPCLKENAELELGFSPP</sequence>
<gene>
    <name evidence="2" type="ORF">QQF64_025112</name>
</gene>
<evidence type="ECO:0000313" key="2">
    <source>
        <dbReference type="EMBL" id="KAL1278439.1"/>
    </source>
</evidence>
<comment type="caution">
    <text evidence="2">The sequence shown here is derived from an EMBL/GenBank/DDBJ whole genome shotgun (WGS) entry which is preliminary data.</text>
</comment>
<feature type="region of interest" description="Disordered" evidence="1">
    <location>
        <begin position="190"/>
        <end position="214"/>
    </location>
</feature>
<organism evidence="2 3">
    <name type="scientific">Cirrhinus molitorella</name>
    <name type="common">mud carp</name>
    <dbReference type="NCBI Taxonomy" id="172907"/>
    <lineage>
        <taxon>Eukaryota</taxon>
        <taxon>Metazoa</taxon>
        <taxon>Chordata</taxon>
        <taxon>Craniata</taxon>
        <taxon>Vertebrata</taxon>
        <taxon>Euteleostomi</taxon>
        <taxon>Actinopterygii</taxon>
        <taxon>Neopterygii</taxon>
        <taxon>Teleostei</taxon>
        <taxon>Ostariophysi</taxon>
        <taxon>Cypriniformes</taxon>
        <taxon>Cyprinidae</taxon>
        <taxon>Labeoninae</taxon>
        <taxon>Labeonini</taxon>
        <taxon>Cirrhinus</taxon>
    </lineage>
</organism>
<reference evidence="2 3" key="1">
    <citation type="submission" date="2023-09" db="EMBL/GenBank/DDBJ databases">
        <authorList>
            <person name="Wang M."/>
        </authorList>
    </citation>
    <scope>NUCLEOTIDE SEQUENCE [LARGE SCALE GENOMIC DNA]</scope>
    <source>
        <strain evidence="2">GT-2023</strain>
        <tissue evidence="2">Liver</tissue>
    </source>
</reference>
<name>A0ABR3NNE2_9TELE</name>
<evidence type="ECO:0000256" key="1">
    <source>
        <dbReference type="SAM" id="MobiDB-lite"/>
    </source>
</evidence>